<protein>
    <submittedName>
        <fullName evidence="1">CxxH/CxxC protein</fullName>
    </submittedName>
</protein>
<dbReference type="Proteomes" id="UP000078454">
    <property type="component" value="Unassembled WGS sequence"/>
</dbReference>
<name>A0A198A6P3_9BACL</name>
<evidence type="ECO:0000313" key="1">
    <source>
        <dbReference type="EMBL" id="OAS16770.1"/>
    </source>
</evidence>
<keyword evidence="2" id="KW-1185">Reference proteome</keyword>
<dbReference type="STRING" id="1850517.A8708_07845"/>
<dbReference type="InterPro" id="IPR025626">
    <property type="entry name" value="YyzF"/>
</dbReference>
<dbReference type="RefSeq" id="WP_063795715.1">
    <property type="nucleotide sequence ID" value="NZ_LYPB01000074.1"/>
</dbReference>
<accession>A0A198A6P3</accession>
<evidence type="ECO:0000313" key="2">
    <source>
        <dbReference type="Proteomes" id="UP000078454"/>
    </source>
</evidence>
<comment type="caution">
    <text evidence="1">The sequence shown here is derived from an EMBL/GenBank/DDBJ whole genome shotgun (WGS) entry which is preliminary data.</text>
</comment>
<reference evidence="1 2" key="1">
    <citation type="submission" date="2016-05" db="EMBL/GenBank/DDBJ databases">
        <title>Paenibacillus sp. 1ZS3-15 nov., isolated from the rhizosphere soil.</title>
        <authorList>
            <person name="Zhang X.X."/>
            <person name="Zhang J."/>
        </authorList>
    </citation>
    <scope>NUCLEOTIDE SEQUENCE [LARGE SCALE GENOMIC DNA]</scope>
    <source>
        <strain evidence="1 2">1ZS3-15</strain>
    </source>
</reference>
<proteinExistence type="predicted"/>
<dbReference type="Pfam" id="PF14116">
    <property type="entry name" value="YyzF"/>
    <property type="match status" value="1"/>
</dbReference>
<dbReference type="EMBL" id="LYPB01000074">
    <property type="protein sequence ID" value="OAS16770.1"/>
    <property type="molecule type" value="Genomic_DNA"/>
</dbReference>
<dbReference type="OrthoDB" id="1652387at2"/>
<sequence length="55" mass="6444">MHVVCKDHVEIAIDEFVDEYEEAPDVVDLQKTHFAHWAPPEHCEHCQSLSRFLIV</sequence>
<gene>
    <name evidence="1" type="ORF">A8708_07845</name>
</gene>
<organism evidence="1 2">
    <name type="scientific">Paenibacillus oryzisoli</name>
    <dbReference type="NCBI Taxonomy" id="1850517"/>
    <lineage>
        <taxon>Bacteria</taxon>
        <taxon>Bacillati</taxon>
        <taxon>Bacillota</taxon>
        <taxon>Bacilli</taxon>
        <taxon>Bacillales</taxon>
        <taxon>Paenibacillaceae</taxon>
        <taxon>Paenibacillus</taxon>
    </lineage>
</organism>
<dbReference type="AlphaFoldDB" id="A0A198A6P3"/>
<dbReference type="NCBIfam" id="TIGR04129">
    <property type="entry name" value="CxxH_BA5709"/>
    <property type="match status" value="1"/>
</dbReference>